<dbReference type="PANTHER" id="PTHR20883:SF48">
    <property type="entry name" value="ECTOINE DIOXYGENASE"/>
    <property type="match status" value="1"/>
</dbReference>
<dbReference type="PANTHER" id="PTHR20883">
    <property type="entry name" value="PHYTANOYL-COA DIOXYGENASE DOMAIN CONTAINING 1"/>
    <property type="match status" value="1"/>
</dbReference>
<organism evidence="2 3">
    <name type="scientific">Rhodopirellula islandica</name>
    <dbReference type="NCBI Taxonomy" id="595434"/>
    <lineage>
        <taxon>Bacteria</taxon>
        <taxon>Pseudomonadati</taxon>
        <taxon>Planctomycetota</taxon>
        <taxon>Planctomycetia</taxon>
        <taxon>Pirellulales</taxon>
        <taxon>Pirellulaceae</taxon>
        <taxon>Rhodopirellula</taxon>
    </lineage>
</organism>
<dbReference type="GO" id="GO:0005506">
    <property type="term" value="F:iron ion binding"/>
    <property type="evidence" value="ECO:0007669"/>
    <property type="project" value="UniProtKB-ARBA"/>
</dbReference>
<proteinExistence type="predicted"/>
<evidence type="ECO:0000313" key="3">
    <source>
        <dbReference type="Proteomes" id="UP000036367"/>
    </source>
</evidence>
<name>A0A0J1B7D7_RHOIS</name>
<comment type="caution">
    <text evidence="2">The sequence shown here is derived from an EMBL/GenBank/DDBJ whole genome shotgun (WGS) entry which is preliminary data.</text>
</comment>
<dbReference type="RefSeq" id="WP_047816632.1">
    <property type="nucleotide sequence ID" value="NZ_LECT01000044.1"/>
</dbReference>
<dbReference type="InterPro" id="IPR008775">
    <property type="entry name" value="Phytyl_CoA_dOase-like"/>
</dbReference>
<accession>A0A0J1B7D7</accession>
<dbReference type="Pfam" id="PF05721">
    <property type="entry name" value="PhyH"/>
    <property type="match status" value="1"/>
</dbReference>
<evidence type="ECO:0000256" key="1">
    <source>
        <dbReference type="ARBA" id="ARBA00001954"/>
    </source>
</evidence>
<dbReference type="Proteomes" id="UP000036367">
    <property type="component" value="Unassembled WGS sequence"/>
</dbReference>
<keyword evidence="2" id="KW-0223">Dioxygenase</keyword>
<evidence type="ECO:0000313" key="2">
    <source>
        <dbReference type="EMBL" id="KLU02652.1"/>
    </source>
</evidence>
<dbReference type="GO" id="GO:0016706">
    <property type="term" value="F:2-oxoglutarate-dependent dioxygenase activity"/>
    <property type="evidence" value="ECO:0007669"/>
    <property type="project" value="UniProtKB-ARBA"/>
</dbReference>
<dbReference type="SUPFAM" id="SSF51197">
    <property type="entry name" value="Clavaminate synthase-like"/>
    <property type="match status" value="1"/>
</dbReference>
<keyword evidence="2" id="KW-0560">Oxidoreductase</keyword>
<dbReference type="AlphaFoldDB" id="A0A0J1B7D7"/>
<protein>
    <submittedName>
        <fullName evidence="2">Dioxygenase protein</fullName>
    </submittedName>
</protein>
<keyword evidence="3" id="KW-1185">Reference proteome</keyword>
<dbReference type="Gene3D" id="2.60.120.620">
    <property type="entry name" value="q2cbj1_9rhob like domain"/>
    <property type="match status" value="1"/>
</dbReference>
<dbReference type="PATRIC" id="fig|595434.4.peg.5430"/>
<gene>
    <name evidence="2" type="ORF">RISK_005718</name>
</gene>
<dbReference type="STRING" id="595434.RISK_005718"/>
<dbReference type="EMBL" id="LECT01000044">
    <property type="protein sequence ID" value="KLU02652.1"/>
    <property type="molecule type" value="Genomic_DNA"/>
</dbReference>
<sequence length="260" mass="29370">MSISPSVDHLETWEQKGYVQFPGFLSETETNDLKEWVEQISSWPPDPEKWMHHFEQIGPIARPARTEYIIDFHDGLRRLLTTGKVPETAGSLLGQPVVLYKEKINYKYPGGGGYAAHQDAPAYEFVKLHITCSIAIDDATPENGCLYFAPELHREGLIHLNDQGCIEESKAKSLNWEPIPMKAGDALFFSSYAPHYSPFNQTDQSRRTLYLTYNALAEGDLRASYYADKRQAFAEAAKAGDQRMRVSKIGHFNGKPPEQS</sequence>
<comment type="cofactor">
    <cofactor evidence="1">
        <name>Fe(2+)</name>
        <dbReference type="ChEBI" id="CHEBI:29033"/>
    </cofactor>
</comment>
<reference evidence="2" key="1">
    <citation type="submission" date="2015-05" db="EMBL/GenBank/DDBJ databases">
        <title>Permanent draft genome of Rhodopirellula islandicus K833.</title>
        <authorList>
            <person name="Kizina J."/>
            <person name="Richter M."/>
            <person name="Glockner F.O."/>
            <person name="Harder J."/>
        </authorList>
    </citation>
    <scope>NUCLEOTIDE SEQUENCE [LARGE SCALE GENOMIC DNA]</scope>
    <source>
        <strain evidence="2">K833</strain>
    </source>
</reference>